<dbReference type="GO" id="GO:0045944">
    <property type="term" value="P:positive regulation of transcription by RNA polymerase II"/>
    <property type="evidence" value="ECO:0007669"/>
    <property type="project" value="TreeGrafter"/>
</dbReference>
<evidence type="ECO:0000256" key="9">
    <source>
        <dbReference type="PROSITE-ProRule" id="PRU00322"/>
    </source>
</evidence>
<evidence type="ECO:0000256" key="5">
    <source>
        <dbReference type="ARBA" id="ARBA00022771"/>
    </source>
</evidence>
<evidence type="ECO:0008006" key="15">
    <source>
        <dbReference type="Google" id="ProtNLM"/>
    </source>
</evidence>
<keyword evidence="6" id="KW-0862">Zinc</keyword>
<comment type="caution">
    <text evidence="13">The sequence shown here is derived from an EMBL/GenBank/DDBJ whole genome shotgun (WGS) entry which is preliminary data.</text>
</comment>
<dbReference type="PROSITE" id="PS50172">
    <property type="entry name" value="BRCT"/>
    <property type="match status" value="2"/>
</dbReference>
<keyword evidence="2" id="KW-0479">Metal-binding</keyword>
<evidence type="ECO:0000313" key="13">
    <source>
        <dbReference type="EMBL" id="RCH95014.1"/>
    </source>
</evidence>
<keyword evidence="3" id="KW-0677">Repeat</keyword>
<dbReference type="PANTHER" id="PTHR13763:SF0">
    <property type="entry name" value="BREAST CANCER TYPE 1 SUSCEPTIBILITY PROTEIN"/>
    <property type="match status" value="1"/>
</dbReference>
<organism evidence="13 14">
    <name type="scientific">Rhizopus stolonifer</name>
    <name type="common">Rhizopus nigricans</name>
    <dbReference type="NCBI Taxonomy" id="4846"/>
    <lineage>
        <taxon>Eukaryota</taxon>
        <taxon>Fungi</taxon>
        <taxon>Fungi incertae sedis</taxon>
        <taxon>Mucoromycota</taxon>
        <taxon>Mucoromycotina</taxon>
        <taxon>Mucoromycetes</taxon>
        <taxon>Mucorales</taxon>
        <taxon>Mucorineae</taxon>
        <taxon>Rhizopodaceae</taxon>
        <taxon>Rhizopus</taxon>
    </lineage>
</organism>
<dbReference type="GO" id="GO:0005634">
    <property type="term" value="C:nucleus"/>
    <property type="evidence" value="ECO:0007669"/>
    <property type="project" value="UniProtKB-SubCell"/>
</dbReference>
<keyword evidence="5 9" id="KW-0863">Zinc-finger</keyword>
<dbReference type="GO" id="GO:0000724">
    <property type="term" value="P:double-strand break repair via homologous recombination"/>
    <property type="evidence" value="ECO:0007669"/>
    <property type="project" value="TreeGrafter"/>
</dbReference>
<dbReference type="PROSITE" id="PS01358">
    <property type="entry name" value="ZF_RANBP2_1"/>
    <property type="match status" value="1"/>
</dbReference>
<dbReference type="Proteomes" id="UP000253551">
    <property type="component" value="Unassembled WGS sequence"/>
</dbReference>
<dbReference type="InterPro" id="IPR036420">
    <property type="entry name" value="BRCT_dom_sf"/>
</dbReference>
<dbReference type="GO" id="GO:0004842">
    <property type="term" value="F:ubiquitin-protein transferase activity"/>
    <property type="evidence" value="ECO:0007669"/>
    <property type="project" value="TreeGrafter"/>
</dbReference>
<feature type="non-terminal residue" evidence="13">
    <location>
        <position position="1"/>
    </location>
</feature>
<sequence length="316" mass="36076">QISLKDQDNTMEDASSDELREVGQWKCPDCLFLNPAHIQTCGVCRKYKNPPAIQSKADQTIETVAQADIKPTYEQTVAEEHAKENATVTHVKTRNPESRKPVEVHVMYTGLTPEDEESLDKLVNSTLDTKLKISVHYKMRDFGDVTHIITSVDKDRLCRRTLKYLQGILEGKWIMTPQWLMGSIQSQQWLPQDSYEVKGDHVTGPTQGPSRGRDRMKNNKKPLFDNMKFFFFGDFSGKHNKNDLFVLCRSGGGKILTRKPNGLGHRIDSETDPLDPNEPIVIMCLEKKKTKNAWLYESQVRDPSWIIECISKLAIV</sequence>
<dbReference type="STRING" id="4846.A0A367JYI1"/>
<accession>A0A367JYI1</accession>
<evidence type="ECO:0000256" key="8">
    <source>
        <dbReference type="ARBA" id="ARBA00023242"/>
    </source>
</evidence>
<dbReference type="SUPFAM" id="SSF52113">
    <property type="entry name" value="BRCT domain"/>
    <property type="match status" value="1"/>
</dbReference>
<evidence type="ECO:0000256" key="7">
    <source>
        <dbReference type="ARBA" id="ARBA00023204"/>
    </source>
</evidence>
<dbReference type="PROSITE" id="PS50199">
    <property type="entry name" value="ZF_RANBP2_2"/>
    <property type="match status" value="1"/>
</dbReference>
<evidence type="ECO:0000256" key="3">
    <source>
        <dbReference type="ARBA" id="ARBA00022737"/>
    </source>
</evidence>
<keyword evidence="4" id="KW-0227">DNA damage</keyword>
<dbReference type="PANTHER" id="PTHR13763">
    <property type="entry name" value="BREAST CANCER TYPE 1 SUSCEPTIBILITY PROTEIN BRCA1"/>
    <property type="match status" value="1"/>
</dbReference>
<evidence type="ECO:0000256" key="6">
    <source>
        <dbReference type="ARBA" id="ARBA00022833"/>
    </source>
</evidence>
<dbReference type="InterPro" id="IPR031099">
    <property type="entry name" value="BRCA1-associated"/>
</dbReference>
<feature type="region of interest" description="Disordered" evidence="10">
    <location>
        <begin position="197"/>
        <end position="218"/>
    </location>
</feature>
<evidence type="ECO:0000256" key="2">
    <source>
        <dbReference type="ARBA" id="ARBA00022723"/>
    </source>
</evidence>
<reference evidence="13 14" key="1">
    <citation type="journal article" date="2018" name="G3 (Bethesda)">
        <title>Phylogenetic and Phylogenomic Definition of Rhizopus Species.</title>
        <authorList>
            <person name="Gryganskyi A.P."/>
            <person name="Golan J."/>
            <person name="Dolatabadi S."/>
            <person name="Mondo S."/>
            <person name="Robb S."/>
            <person name="Idnurm A."/>
            <person name="Muszewska A."/>
            <person name="Steczkiewicz K."/>
            <person name="Masonjones S."/>
            <person name="Liao H.L."/>
            <person name="Gajdeczka M.T."/>
            <person name="Anike F."/>
            <person name="Vuek A."/>
            <person name="Anishchenko I.M."/>
            <person name="Voigt K."/>
            <person name="de Hoog G.S."/>
            <person name="Smith M.E."/>
            <person name="Heitman J."/>
            <person name="Vilgalys R."/>
            <person name="Stajich J.E."/>
        </authorList>
    </citation>
    <scope>NUCLEOTIDE SEQUENCE [LARGE SCALE GENOMIC DNA]</scope>
    <source>
        <strain evidence="13 14">LSU 92-RS-03</strain>
    </source>
</reference>
<evidence type="ECO:0000256" key="1">
    <source>
        <dbReference type="ARBA" id="ARBA00004123"/>
    </source>
</evidence>
<dbReference type="Gene3D" id="4.10.1060.10">
    <property type="entry name" value="Zinc finger, RanBP2-type"/>
    <property type="match status" value="1"/>
</dbReference>
<feature type="domain" description="BRCT" evidence="11">
    <location>
        <begin position="219"/>
        <end position="316"/>
    </location>
</feature>
<evidence type="ECO:0000259" key="12">
    <source>
        <dbReference type="PROSITE" id="PS50199"/>
    </source>
</evidence>
<evidence type="ECO:0000256" key="4">
    <source>
        <dbReference type="ARBA" id="ARBA00022763"/>
    </source>
</evidence>
<dbReference type="InterPro" id="IPR001876">
    <property type="entry name" value="Znf_RanBP2"/>
</dbReference>
<evidence type="ECO:0000259" key="11">
    <source>
        <dbReference type="PROSITE" id="PS50172"/>
    </source>
</evidence>
<protein>
    <recommendedName>
        <fullName evidence="15">RanBP2-type domain-containing protein</fullName>
    </recommendedName>
</protein>
<dbReference type="SMART" id="SM00292">
    <property type="entry name" value="BRCT"/>
    <property type="match status" value="2"/>
</dbReference>
<keyword evidence="7" id="KW-0234">DNA repair</keyword>
<dbReference type="OrthoDB" id="549017at2759"/>
<evidence type="ECO:0000256" key="10">
    <source>
        <dbReference type="SAM" id="MobiDB-lite"/>
    </source>
</evidence>
<proteinExistence type="predicted"/>
<comment type="subcellular location">
    <subcellularLocation>
        <location evidence="1">Nucleus</location>
    </subcellularLocation>
</comment>
<dbReference type="GO" id="GO:0008270">
    <property type="term" value="F:zinc ion binding"/>
    <property type="evidence" value="ECO:0007669"/>
    <property type="project" value="UniProtKB-KW"/>
</dbReference>
<dbReference type="AlphaFoldDB" id="A0A367JYI1"/>
<keyword evidence="8" id="KW-0539">Nucleus</keyword>
<dbReference type="Gene3D" id="3.40.50.10190">
    <property type="entry name" value="BRCT domain"/>
    <property type="match status" value="2"/>
</dbReference>
<dbReference type="EMBL" id="PJQM01002482">
    <property type="protein sequence ID" value="RCH95014.1"/>
    <property type="molecule type" value="Genomic_DNA"/>
</dbReference>
<dbReference type="Pfam" id="PF00533">
    <property type="entry name" value="BRCT"/>
    <property type="match status" value="1"/>
</dbReference>
<gene>
    <name evidence="13" type="ORF">CU098_004982</name>
</gene>
<name>A0A367JYI1_RHIST</name>
<feature type="domain" description="RanBP2-type" evidence="12">
    <location>
        <begin position="21"/>
        <end position="50"/>
    </location>
</feature>
<dbReference type="SMART" id="SM00547">
    <property type="entry name" value="ZnF_RBZ"/>
    <property type="match status" value="1"/>
</dbReference>
<dbReference type="InterPro" id="IPR001357">
    <property type="entry name" value="BRCT_dom"/>
</dbReference>
<feature type="domain" description="BRCT" evidence="11">
    <location>
        <begin position="144"/>
        <end position="197"/>
    </location>
</feature>
<evidence type="ECO:0000313" key="14">
    <source>
        <dbReference type="Proteomes" id="UP000253551"/>
    </source>
</evidence>
<keyword evidence="14" id="KW-1185">Reference proteome</keyword>